<dbReference type="GeneID" id="18933759"/>
<dbReference type="InParanoid" id="F4RHX6"/>
<dbReference type="RefSeq" id="XP_007408666.1">
    <property type="nucleotide sequence ID" value="XM_007408604.1"/>
</dbReference>
<name>F4RHX6_MELLP</name>
<dbReference type="Proteomes" id="UP000001072">
    <property type="component" value="Unassembled WGS sequence"/>
</dbReference>
<sequence length="252" mass="29512">MSQSTRVVNLYSKADLNALLGNSSGDWTVHLPPPSLERRVPSTKPICLTEDASKFHLDMSFNRDGPKRDQHHRFTDSIGPKTLPGLVEGPRLITSDISEDANRTEWRSYLGRWSFPLRTDPPRGLTWGPYYDPTDLSLKRLAEENVYSEEPKRRRIITILRLPEVQPRIVIKLRINKKSIKKEIQINQDQEIVKSTLGSRKRDLSSQTSRLIDDFLQSQSKRRHLWWQWCFKCSFERTCECFDFSFSRTQLY</sequence>
<evidence type="ECO:0000313" key="1">
    <source>
        <dbReference type="EMBL" id="EGG07901.1"/>
    </source>
</evidence>
<accession>F4RHX6</accession>
<dbReference type="EMBL" id="GL883102">
    <property type="protein sequence ID" value="EGG07901.1"/>
    <property type="molecule type" value="Genomic_DNA"/>
</dbReference>
<organism evidence="2">
    <name type="scientific">Melampsora larici-populina (strain 98AG31 / pathotype 3-4-7)</name>
    <name type="common">Poplar leaf rust fungus</name>
    <dbReference type="NCBI Taxonomy" id="747676"/>
    <lineage>
        <taxon>Eukaryota</taxon>
        <taxon>Fungi</taxon>
        <taxon>Dikarya</taxon>
        <taxon>Basidiomycota</taxon>
        <taxon>Pucciniomycotina</taxon>
        <taxon>Pucciniomycetes</taxon>
        <taxon>Pucciniales</taxon>
        <taxon>Melampsoraceae</taxon>
        <taxon>Melampsora</taxon>
    </lineage>
</organism>
<dbReference type="VEuPathDB" id="FungiDB:MELLADRAFT_85211"/>
<keyword evidence="2" id="KW-1185">Reference proteome</keyword>
<reference evidence="2" key="1">
    <citation type="journal article" date="2011" name="Proc. Natl. Acad. Sci. U.S.A.">
        <title>Obligate biotrophy features unraveled by the genomic analysis of rust fungi.</title>
        <authorList>
            <person name="Duplessis S."/>
            <person name="Cuomo C.A."/>
            <person name="Lin Y.-C."/>
            <person name="Aerts A."/>
            <person name="Tisserant E."/>
            <person name="Veneault-Fourrey C."/>
            <person name="Joly D.L."/>
            <person name="Hacquard S."/>
            <person name="Amselem J."/>
            <person name="Cantarel B.L."/>
            <person name="Chiu R."/>
            <person name="Coutinho P.M."/>
            <person name="Feau N."/>
            <person name="Field M."/>
            <person name="Frey P."/>
            <person name="Gelhaye E."/>
            <person name="Goldberg J."/>
            <person name="Grabherr M.G."/>
            <person name="Kodira C.D."/>
            <person name="Kohler A."/>
            <person name="Kuees U."/>
            <person name="Lindquist E.A."/>
            <person name="Lucas S.M."/>
            <person name="Mago R."/>
            <person name="Mauceli E."/>
            <person name="Morin E."/>
            <person name="Murat C."/>
            <person name="Pangilinan J.L."/>
            <person name="Park R."/>
            <person name="Pearson M."/>
            <person name="Quesneville H."/>
            <person name="Rouhier N."/>
            <person name="Sakthikumar S."/>
            <person name="Salamov A.A."/>
            <person name="Schmutz J."/>
            <person name="Selles B."/>
            <person name="Shapiro H."/>
            <person name="Tanguay P."/>
            <person name="Tuskan G.A."/>
            <person name="Henrissat B."/>
            <person name="Van de Peer Y."/>
            <person name="Rouze P."/>
            <person name="Ellis J.G."/>
            <person name="Dodds P.N."/>
            <person name="Schein J.E."/>
            <person name="Zhong S."/>
            <person name="Hamelin R.C."/>
            <person name="Grigoriev I.V."/>
            <person name="Szabo L.J."/>
            <person name="Martin F."/>
        </authorList>
    </citation>
    <scope>NUCLEOTIDE SEQUENCE [LARGE SCALE GENOMIC DNA]</scope>
    <source>
        <strain evidence="2">98AG31 / pathotype 3-4-7</strain>
    </source>
</reference>
<gene>
    <name evidence="1" type="ORF">MELLADRAFT_85211</name>
</gene>
<dbReference type="HOGENOM" id="CLU_080766_0_0_1"/>
<evidence type="ECO:0000313" key="2">
    <source>
        <dbReference type="Proteomes" id="UP000001072"/>
    </source>
</evidence>
<proteinExistence type="predicted"/>
<dbReference type="AlphaFoldDB" id="F4RHX6"/>
<dbReference type="KEGG" id="mlr:MELLADRAFT_85211"/>
<protein>
    <submittedName>
        <fullName evidence="1">Uncharacterized protein</fullName>
    </submittedName>
</protein>